<dbReference type="SMART" id="SM00858">
    <property type="entry name" value="SAF"/>
    <property type="match status" value="1"/>
</dbReference>
<accession>A0A1N6DX39</accession>
<dbReference type="InterPro" id="IPR052172">
    <property type="entry name" value="UxaA_altronate/galactarate_dh"/>
</dbReference>
<keyword evidence="5" id="KW-1185">Reference proteome</keyword>
<feature type="domain" description="SAF" evidence="3">
    <location>
        <begin position="12"/>
        <end position="83"/>
    </location>
</feature>
<dbReference type="Pfam" id="PF20629">
    <property type="entry name" value="GD_AH_C"/>
    <property type="match status" value="1"/>
</dbReference>
<name>A0A1N6DX39_9BACT</name>
<evidence type="ECO:0000313" key="5">
    <source>
        <dbReference type="Proteomes" id="UP000185221"/>
    </source>
</evidence>
<dbReference type="Gene3D" id="2.30.130.110">
    <property type="match status" value="1"/>
</dbReference>
<reference evidence="5" key="1">
    <citation type="submission" date="2016-11" db="EMBL/GenBank/DDBJ databases">
        <authorList>
            <person name="Varghese N."/>
            <person name="Submissions S."/>
        </authorList>
    </citation>
    <scope>NUCLEOTIDE SEQUENCE [LARGE SCALE GENOMIC DNA]</scope>
    <source>
        <strain evidence="5">DSM 15292</strain>
    </source>
</reference>
<dbReference type="Proteomes" id="UP000185221">
    <property type="component" value="Unassembled WGS sequence"/>
</dbReference>
<proteinExistence type="inferred from homology"/>
<dbReference type="AlphaFoldDB" id="A0A1N6DX39"/>
<protein>
    <submittedName>
        <fullName evidence="4">Altronate hydrolase</fullName>
    </submittedName>
</protein>
<evidence type="ECO:0000259" key="3">
    <source>
        <dbReference type="SMART" id="SM00858"/>
    </source>
</evidence>
<dbReference type="GO" id="GO:0016787">
    <property type="term" value="F:hydrolase activity"/>
    <property type="evidence" value="ECO:0007669"/>
    <property type="project" value="UniProtKB-KW"/>
</dbReference>
<dbReference type="RefSeq" id="WP_074224178.1">
    <property type="nucleotide sequence ID" value="NZ_FSRC01000001.1"/>
</dbReference>
<keyword evidence="4" id="KW-0378">Hydrolase</keyword>
<comment type="similarity">
    <text evidence="1">Belongs to the UxaA family.</text>
</comment>
<dbReference type="Pfam" id="PF04295">
    <property type="entry name" value="GD_AH_second"/>
    <property type="match status" value="1"/>
</dbReference>
<evidence type="ECO:0000256" key="2">
    <source>
        <dbReference type="ARBA" id="ARBA00023239"/>
    </source>
</evidence>
<evidence type="ECO:0000256" key="1">
    <source>
        <dbReference type="ARBA" id="ARBA00010986"/>
    </source>
</evidence>
<dbReference type="EMBL" id="FSRC01000001">
    <property type="protein sequence ID" value="SIN75349.1"/>
    <property type="molecule type" value="Genomic_DNA"/>
</dbReference>
<dbReference type="InterPro" id="IPR007392">
    <property type="entry name" value="GD_AH_second"/>
</dbReference>
<evidence type="ECO:0000313" key="4">
    <source>
        <dbReference type="EMBL" id="SIN75349.1"/>
    </source>
</evidence>
<dbReference type="Pfam" id="PF08666">
    <property type="entry name" value="SAF"/>
    <property type="match status" value="1"/>
</dbReference>
<gene>
    <name evidence="4" type="ORF">SAMN05444394_1492</name>
</gene>
<sequence length="544" mass="58278">MINKALCLDPTDNVGVALTDLKIGDTFDLNGYKGNIISEVAAKHKFALKEFDSGEEVFMYGTIVGETTKPIQVGEAITLDNIKHKIREFQDEGATYNWNKPNIENIKGKTFLGYQRSDGQVGTANYWLVLPMVFCENTNVKLLQDAFEKALGFAVINPYENQVRNLVAAYQNEKFTESLAEPKIDTNSKVFENIDGIRFLTHDGGCGGTRGDSDTLCALLAGYLNHPNVAGATILSLGCQHAQVAILQDRLNNIQKGAQKPLVICEQQTEGTTDQLLQKAVNETFKGLIEANKIERTPAPISKLVIGLECGGSDGFSGISANPTLGRVSDLVVASGGSAILSEFPELCGAEQPIIDRCVNPTVAEKFIRLMDEYANAAERVGSGFDMNPSPGNIKDGLLTDAIKSCGAAKKGGTAPVSDVLDYTEYVKVPGLNLLCTPGNDVESTTGLAGSGANIILFSTGLGTPTGNPVCPVIKVATNDKLTARMPDIIDFNTGGIISGAESIESCGEKLLDLIIEVASGRIKTKAEQKKNYDFIPWKRGVSL</sequence>
<dbReference type="STRING" id="226505.SAMN05444394_1492"/>
<dbReference type="GO" id="GO:0019698">
    <property type="term" value="P:D-galacturonate catabolic process"/>
    <property type="evidence" value="ECO:0007669"/>
    <property type="project" value="TreeGrafter"/>
</dbReference>
<dbReference type="GO" id="GO:0016829">
    <property type="term" value="F:lyase activity"/>
    <property type="evidence" value="ECO:0007669"/>
    <property type="project" value="UniProtKB-KW"/>
</dbReference>
<dbReference type="PANTHER" id="PTHR30536:SF5">
    <property type="entry name" value="ALTRONATE DEHYDRATASE"/>
    <property type="match status" value="1"/>
</dbReference>
<dbReference type="CDD" id="cd11613">
    <property type="entry name" value="SAF_AH_GD"/>
    <property type="match status" value="1"/>
</dbReference>
<dbReference type="InterPro" id="IPR013974">
    <property type="entry name" value="SAF"/>
</dbReference>
<keyword evidence="2" id="KW-0456">Lyase</keyword>
<organism evidence="4 5">
    <name type="scientific">Algoriphagus halophilus</name>
    <dbReference type="NCBI Taxonomy" id="226505"/>
    <lineage>
        <taxon>Bacteria</taxon>
        <taxon>Pseudomonadati</taxon>
        <taxon>Bacteroidota</taxon>
        <taxon>Cytophagia</taxon>
        <taxon>Cytophagales</taxon>
        <taxon>Cyclobacteriaceae</taxon>
        <taxon>Algoriphagus</taxon>
    </lineage>
</organism>
<dbReference type="OrthoDB" id="9804574at2"/>
<dbReference type="InterPro" id="IPR044144">
    <property type="entry name" value="SAF_UxaA/GarD"/>
</dbReference>
<dbReference type="PANTHER" id="PTHR30536">
    <property type="entry name" value="ALTRONATE/GALACTARATE DEHYDRATASE"/>
    <property type="match status" value="1"/>
</dbReference>
<dbReference type="InterPro" id="IPR048332">
    <property type="entry name" value="GD_AH_C"/>
</dbReference>